<organism evidence="1 2">
    <name type="scientific">Janthinobacterium psychrotolerans</name>
    <dbReference type="NCBI Taxonomy" id="1747903"/>
    <lineage>
        <taxon>Bacteria</taxon>
        <taxon>Pseudomonadati</taxon>
        <taxon>Pseudomonadota</taxon>
        <taxon>Betaproteobacteria</taxon>
        <taxon>Burkholderiales</taxon>
        <taxon>Oxalobacteraceae</taxon>
        <taxon>Janthinobacterium</taxon>
    </lineage>
</organism>
<dbReference type="AlphaFoldDB" id="A0A1A7BWW7"/>
<comment type="caution">
    <text evidence="1">The sequence shown here is derived from an EMBL/GenBank/DDBJ whole genome shotgun (WGS) entry which is preliminary data.</text>
</comment>
<dbReference type="RefSeq" id="WP_245714385.1">
    <property type="nucleotide sequence ID" value="NZ_LOCQ01000058.1"/>
</dbReference>
<protein>
    <submittedName>
        <fullName evidence="1">HTH domain-containing protein</fullName>
    </submittedName>
</protein>
<evidence type="ECO:0000313" key="2">
    <source>
        <dbReference type="Proteomes" id="UP000092713"/>
    </source>
</evidence>
<proteinExistence type="predicted"/>
<keyword evidence="2" id="KW-1185">Reference proteome</keyword>
<dbReference type="Proteomes" id="UP000092713">
    <property type="component" value="Unassembled WGS sequence"/>
</dbReference>
<sequence length="145" mass="15843">MTEQRTANLKSLVAELAAREMQADDICAYLKMSPSGARKYIADLRAAGVAVLARYADGTATYLGKACYRLVSDPLLVSEFLGQIEQDKHQPRIPAPPVRALPVLPGRSFHIMADDTHFAVRINRYPAMRDPLVAALFGPAGEVHP</sequence>
<dbReference type="STRING" id="1747903.ASR47_100539"/>
<accession>A0A1A7BWW7</accession>
<reference evidence="1 2" key="1">
    <citation type="submission" date="2016-04" db="EMBL/GenBank/DDBJ databases">
        <title>Draft genome sequence of Janthinobacterium psychrotolerans sp. nov., isolated from freshwater sediments in Denmark.</title>
        <authorList>
            <person name="Gong X."/>
            <person name="Skrivergaard S."/>
            <person name="Korsgaard B.S."/>
            <person name="Schreiber L."/>
            <person name="Marshall I.P."/>
            <person name="Finster K."/>
            <person name="Schramm A."/>
        </authorList>
    </citation>
    <scope>NUCLEOTIDE SEQUENCE [LARGE SCALE GENOMIC DNA]</scope>
    <source>
        <strain evidence="1 2">S3-2</strain>
    </source>
</reference>
<gene>
    <name evidence="1" type="ORF">ASR47_100539</name>
</gene>
<evidence type="ECO:0000313" key="1">
    <source>
        <dbReference type="EMBL" id="OBV38086.1"/>
    </source>
</evidence>
<dbReference type="EMBL" id="LOCQ01000058">
    <property type="protein sequence ID" value="OBV38086.1"/>
    <property type="molecule type" value="Genomic_DNA"/>
</dbReference>
<name>A0A1A7BWW7_9BURK</name>